<dbReference type="GO" id="GO:0005634">
    <property type="term" value="C:nucleus"/>
    <property type="evidence" value="ECO:0007669"/>
    <property type="project" value="UniProtKB-SubCell"/>
</dbReference>
<name>A0A6A6TBC8_9PLEO</name>
<dbReference type="GO" id="GO:0043565">
    <property type="term" value="F:sequence-specific DNA binding"/>
    <property type="evidence" value="ECO:0007669"/>
    <property type="project" value="TreeGrafter"/>
</dbReference>
<feature type="region of interest" description="Disordered" evidence="8">
    <location>
        <begin position="81"/>
        <end position="110"/>
    </location>
</feature>
<dbReference type="InterPro" id="IPR001138">
    <property type="entry name" value="Zn2Cys6_DnaBD"/>
</dbReference>
<feature type="compositionally biased region" description="Polar residues" evidence="8">
    <location>
        <begin position="84"/>
        <end position="101"/>
    </location>
</feature>
<dbReference type="GO" id="GO:0045944">
    <property type="term" value="P:positive regulation of transcription by RNA polymerase II"/>
    <property type="evidence" value="ECO:0007669"/>
    <property type="project" value="TreeGrafter"/>
</dbReference>
<dbReference type="SUPFAM" id="SSF57701">
    <property type="entry name" value="Zn2/Cys6 DNA-binding domain"/>
    <property type="match status" value="1"/>
</dbReference>
<proteinExistence type="predicted"/>
<dbReference type="Gene3D" id="4.10.240.10">
    <property type="entry name" value="Zn(2)-C6 fungal-type DNA-binding domain"/>
    <property type="match status" value="1"/>
</dbReference>
<evidence type="ECO:0000256" key="8">
    <source>
        <dbReference type="SAM" id="MobiDB-lite"/>
    </source>
</evidence>
<evidence type="ECO:0000256" key="1">
    <source>
        <dbReference type="ARBA" id="ARBA00004123"/>
    </source>
</evidence>
<evidence type="ECO:0000256" key="6">
    <source>
        <dbReference type="ARBA" id="ARBA00023163"/>
    </source>
</evidence>
<keyword evidence="5" id="KW-0238">DNA-binding</keyword>
<keyword evidence="3" id="KW-0862">Zinc</keyword>
<evidence type="ECO:0000256" key="5">
    <source>
        <dbReference type="ARBA" id="ARBA00023125"/>
    </source>
</evidence>
<dbReference type="Pfam" id="PF00172">
    <property type="entry name" value="Zn_clus"/>
    <property type="match status" value="1"/>
</dbReference>
<protein>
    <recommendedName>
        <fullName evidence="9">Zn(2)-C6 fungal-type domain-containing protein</fullName>
    </recommendedName>
</protein>
<dbReference type="GO" id="GO:0008270">
    <property type="term" value="F:zinc ion binding"/>
    <property type="evidence" value="ECO:0007669"/>
    <property type="project" value="InterPro"/>
</dbReference>
<dbReference type="Proteomes" id="UP000799324">
    <property type="component" value="Unassembled WGS sequence"/>
</dbReference>
<keyword evidence="7" id="KW-0539">Nucleus</keyword>
<organism evidence="10 11">
    <name type="scientific">Lophiostoma macrostomum CBS 122681</name>
    <dbReference type="NCBI Taxonomy" id="1314788"/>
    <lineage>
        <taxon>Eukaryota</taxon>
        <taxon>Fungi</taxon>
        <taxon>Dikarya</taxon>
        <taxon>Ascomycota</taxon>
        <taxon>Pezizomycotina</taxon>
        <taxon>Dothideomycetes</taxon>
        <taxon>Pleosporomycetidae</taxon>
        <taxon>Pleosporales</taxon>
        <taxon>Lophiostomataceae</taxon>
        <taxon>Lophiostoma</taxon>
    </lineage>
</organism>
<evidence type="ECO:0000259" key="9">
    <source>
        <dbReference type="PROSITE" id="PS50048"/>
    </source>
</evidence>
<evidence type="ECO:0000256" key="4">
    <source>
        <dbReference type="ARBA" id="ARBA00023015"/>
    </source>
</evidence>
<feature type="domain" description="Zn(2)-C6 fungal-type" evidence="9">
    <location>
        <begin position="23"/>
        <end position="53"/>
    </location>
</feature>
<evidence type="ECO:0000313" key="10">
    <source>
        <dbReference type="EMBL" id="KAF2657279.1"/>
    </source>
</evidence>
<dbReference type="GO" id="GO:0000981">
    <property type="term" value="F:DNA-binding transcription factor activity, RNA polymerase II-specific"/>
    <property type="evidence" value="ECO:0007669"/>
    <property type="project" value="InterPro"/>
</dbReference>
<dbReference type="PANTHER" id="PTHR47782">
    <property type="entry name" value="ZN(II)2CYS6 TRANSCRIPTION FACTOR (EUROFUNG)-RELATED"/>
    <property type="match status" value="1"/>
</dbReference>
<gene>
    <name evidence="10" type="ORF">K491DRAFT_343774</name>
</gene>
<dbReference type="OrthoDB" id="25921at2759"/>
<dbReference type="SMART" id="SM00066">
    <property type="entry name" value="GAL4"/>
    <property type="match status" value="1"/>
</dbReference>
<dbReference type="InterPro" id="IPR036864">
    <property type="entry name" value="Zn2-C6_fun-type_DNA-bd_sf"/>
</dbReference>
<dbReference type="AlphaFoldDB" id="A0A6A6TBC8"/>
<dbReference type="CDD" id="cd12148">
    <property type="entry name" value="fungal_TF_MHR"/>
    <property type="match status" value="1"/>
</dbReference>
<evidence type="ECO:0000256" key="2">
    <source>
        <dbReference type="ARBA" id="ARBA00022723"/>
    </source>
</evidence>
<keyword evidence="2" id="KW-0479">Metal-binding</keyword>
<comment type="subcellular location">
    <subcellularLocation>
        <location evidence="1">Nucleus</location>
    </subcellularLocation>
</comment>
<evidence type="ECO:0000313" key="11">
    <source>
        <dbReference type="Proteomes" id="UP000799324"/>
    </source>
</evidence>
<reference evidence="10" key="1">
    <citation type="journal article" date="2020" name="Stud. Mycol.">
        <title>101 Dothideomycetes genomes: a test case for predicting lifestyles and emergence of pathogens.</title>
        <authorList>
            <person name="Haridas S."/>
            <person name="Albert R."/>
            <person name="Binder M."/>
            <person name="Bloem J."/>
            <person name="Labutti K."/>
            <person name="Salamov A."/>
            <person name="Andreopoulos B."/>
            <person name="Baker S."/>
            <person name="Barry K."/>
            <person name="Bills G."/>
            <person name="Bluhm B."/>
            <person name="Cannon C."/>
            <person name="Castanera R."/>
            <person name="Culley D."/>
            <person name="Daum C."/>
            <person name="Ezra D."/>
            <person name="Gonzalez J."/>
            <person name="Henrissat B."/>
            <person name="Kuo A."/>
            <person name="Liang C."/>
            <person name="Lipzen A."/>
            <person name="Lutzoni F."/>
            <person name="Magnuson J."/>
            <person name="Mondo S."/>
            <person name="Nolan M."/>
            <person name="Ohm R."/>
            <person name="Pangilinan J."/>
            <person name="Park H.-J."/>
            <person name="Ramirez L."/>
            <person name="Alfaro M."/>
            <person name="Sun H."/>
            <person name="Tritt A."/>
            <person name="Yoshinaga Y."/>
            <person name="Zwiers L.-H."/>
            <person name="Turgeon B."/>
            <person name="Goodwin S."/>
            <person name="Spatafora J."/>
            <person name="Crous P."/>
            <person name="Grigoriev I."/>
        </authorList>
    </citation>
    <scope>NUCLEOTIDE SEQUENCE</scope>
    <source>
        <strain evidence="10">CBS 122681</strain>
    </source>
</reference>
<dbReference type="PANTHER" id="PTHR47782:SF1">
    <property type="entry name" value="PYRIMIDINE PATHWAY REGULATORY PROTEIN 1"/>
    <property type="match status" value="1"/>
</dbReference>
<dbReference type="EMBL" id="MU004327">
    <property type="protein sequence ID" value="KAF2657279.1"/>
    <property type="molecule type" value="Genomic_DNA"/>
</dbReference>
<dbReference type="PROSITE" id="PS50048">
    <property type="entry name" value="ZN2_CY6_FUNGAL_2"/>
    <property type="match status" value="1"/>
</dbReference>
<dbReference type="PROSITE" id="PS00463">
    <property type="entry name" value="ZN2_CY6_FUNGAL_1"/>
    <property type="match status" value="1"/>
</dbReference>
<keyword evidence="4" id="KW-0805">Transcription regulation</keyword>
<keyword evidence="6" id="KW-0804">Transcription</keyword>
<sequence>MAAASTTAPRQVDLEALIQSLPACRRCRDCRRGCDTLLPRCKQCTKAGVECMFYDHGRNEYLPRSYIAELIEHVRRITARSHPSPATTNATPQDSTSSASVTVKDEPTAAGQPHYEHQFAYAGGSYRFLGAESCLLRSPKLQQAQVQTPVIPDNDDWELVFKSSAKNHDLVLTYLDIIQPLYPILDPTLRFLEPDVPSDLDPVEIFSLNMIYSIGCYLEPGANRKRDPRMLWPSSGKLDFHHVASDKYRCLAESFFKIAMDHLEAATTEKTIATLRSVLLLAINSLFDPKSGNIGQQIALASRLALNLELHEQGPGDAELMRNMRSTIFSIENEIASTLDRPATFPEPTECDIYFDKNNPADYLCSLYRLQNRFRKGDHTVKRHLPALDDRNELKPGLRMALHQTHLLLTPCWGTAWHVLDAAVSSDSIHTFLTPQWVYRAGCVLIQNMPNIYGGNLIQLYSNALVVLELSSGKWPSTGILRDSLVELMQHTKAQVRPPWENGGLQLFDNGTTRAQAAQHSPNETNTHDEQS</sequence>
<accession>A0A6A6TBC8</accession>
<evidence type="ECO:0000256" key="3">
    <source>
        <dbReference type="ARBA" id="ARBA00022833"/>
    </source>
</evidence>
<keyword evidence="11" id="KW-1185">Reference proteome</keyword>
<evidence type="ECO:0000256" key="7">
    <source>
        <dbReference type="ARBA" id="ARBA00023242"/>
    </source>
</evidence>
<dbReference type="InterPro" id="IPR052202">
    <property type="entry name" value="Yeast_MetPath_Reg"/>
</dbReference>